<dbReference type="Gene3D" id="1.10.1510.10">
    <property type="entry name" value="Uncharacterised protein YqeY/AIM41 PF09424, N-terminal domain"/>
    <property type="match status" value="1"/>
</dbReference>
<accession>A0A0U1NJB1</accession>
<sequence>MTMKEQISAALKEAMKAKDTARLSTLRLVNAAIKDREIAARGSDEVVSVSDADITSILGKMVKQRKESAKAYEEGGRLELAEKELQEISIIEDYLPKQLDADETAAAVQEAIRTTGAEGIRDMGKVMAALKATYTGQMDFGSVGPMVKDQLNS</sequence>
<protein>
    <recommendedName>
        <fullName evidence="3">Glutamyl-tRNA(Gln) amidotransferase subunit E</fullName>
    </recommendedName>
</protein>
<dbReference type="Gene3D" id="1.10.10.410">
    <property type="match status" value="1"/>
</dbReference>
<dbReference type="InterPro" id="IPR003789">
    <property type="entry name" value="Asn/Gln_tRNA_amidoTrase-B-like"/>
</dbReference>
<name>A0A0U1NJB1_9RHOB</name>
<dbReference type="Proteomes" id="UP000048949">
    <property type="component" value="Unassembled WGS sequence"/>
</dbReference>
<organism evidence="1 2">
    <name type="scientific">Nereida ignava</name>
    <dbReference type="NCBI Taxonomy" id="282199"/>
    <lineage>
        <taxon>Bacteria</taxon>
        <taxon>Pseudomonadati</taxon>
        <taxon>Pseudomonadota</taxon>
        <taxon>Alphaproteobacteria</taxon>
        <taxon>Rhodobacterales</taxon>
        <taxon>Roseobacteraceae</taxon>
        <taxon>Nereida</taxon>
    </lineage>
</organism>
<dbReference type="InterPro" id="IPR023168">
    <property type="entry name" value="GatB_Yqey_C_2"/>
</dbReference>
<dbReference type="STRING" id="282199.GCA_001049735_00849"/>
<dbReference type="InterPro" id="IPR019004">
    <property type="entry name" value="YqeY/Aim41"/>
</dbReference>
<dbReference type="SUPFAM" id="SSF89095">
    <property type="entry name" value="GatB/YqeY motif"/>
    <property type="match status" value="1"/>
</dbReference>
<evidence type="ECO:0000313" key="1">
    <source>
        <dbReference type="EMBL" id="CRK74810.1"/>
    </source>
</evidence>
<reference evidence="1 2" key="1">
    <citation type="submission" date="2015-04" db="EMBL/GenBank/DDBJ databases">
        <authorList>
            <person name="Syromyatnikov M.Y."/>
            <person name="Popov V.N."/>
        </authorList>
    </citation>
    <scope>NUCLEOTIDE SEQUENCE [LARGE SCALE GENOMIC DNA]</scope>
    <source>
        <strain evidence="1 2">CECT 5292</strain>
    </source>
</reference>
<gene>
    <name evidence="1" type="ORF">NIG5292_00849</name>
</gene>
<dbReference type="Pfam" id="PF09424">
    <property type="entry name" value="YqeY"/>
    <property type="match status" value="1"/>
</dbReference>
<dbReference type="OrthoDB" id="9788127at2"/>
<dbReference type="PANTHER" id="PTHR28055">
    <property type="entry name" value="ALTERED INHERITANCE OF MITOCHONDRIA PROTEIN 41, MITOCHONDRIAL"/>
    <property type="match status" value="1"/>
</dbReference>
<dbReference type="RefSeq" id="WP_048598243.1">
    <property type="nucleotide sequence ID" value="NZ_CBFHGK010000010.1"/>
</dbReference>
<dbReference type="GO" id="GO:0016884">
    <property type="term" value="F:carbon-nitrogen ligase activity, with glutamine as amido-N-donor"/>
    <property type="evidence" value="ECO:0007669"/>
    <property type="project" value="InterPro"/>
</dbReference>
<keyword evidence="2" id="KW-1185">Reference proteome</keyword>
<evidence type="ECO:0008006" key="3">
    <source>
        <dbReference type="Google" id="ProtNLM"/>
    </source>
</evidence>
<dbReference type="PANTHER" id="PTHR28055:SF1">
    <property type="entry name" value="ALTERED INHERITANCE OF MITOCHONDRIA PROTEIN 41, MITOCHONDRIAL"/>
    <property type="match status" value="1"/>
</dbReference>
<dbReference type="InterPro" id="IPR042184">
    <property type="entry name" value="YqeY/Aim41_N"/>
</dbReference>
<evidence type="ECO:0000313" key="2">
    <source>
        <dbReference type="Proteomes" id="UP000048949"/>
    </source>
</evidence>
<proteinExistence type="predicted"/>
<dbReference type="EMBL" id="CVQV01000004">
    <property type="protein sequence ID" value="CRK74810.1"/>
    <property type="molecule type" value="Genomic_DNA"/>
</dbReference>
<dbReference type="AlphaFoldDB" id="A0A0U1NJB1"/>